<protein>
    <submittedName>
        <fullName evidence="1">Uncharacterized protein</fullName>
    </submittedName>
</protein>
<sequence>MKRKEIKFPINKKRSKVEDMEIEEFIDQVDANIEQMDREFKEFQRRYGLDKSFDDWMAYEEEERRNKENKINSRVANLSSLFEKELASNIIDK</sequence>
<reference evidence="1" key="1">
    <citation type="submission" date="2019-03" db="EMBL/GenBank/DDBJ databases">
        <title>Whole genome sequencing of Borrelia miyamotoi strains isolated at the Russian territory.</title>
        <authorList>
            <person name="Kuleshov K.V."/>
            <person name="Platonov A.E."/>
            <person name="Goptar I.A."/>
            <person name="Shipulin G.A."/>
            <person name="Markelov M.L."/>
            <person name="Koetsveld J."/>
            <person name="Kolyasnikova N.M."/>
            <person name="Sarksyan D.S."/>
            <person name="Toporkova M.G."/>
            <person name="Hovius J.W."/>
        </authorList>
    </citation>
    <scope>NUCLEOTIDE SEQUENCE</scope>
    <source>
        <strain evidence="1">Yekat-76</strain>
        <plasmid evidence="1">unnamed</plasmid>
    </source>
</reference>
<dbReference type="EMBL" id="CP036584">
    <property type="protein sequence ID" value="QBK62670.1"/>
    <property type="molecule type" value="Genomic_DNA"/>
</dbReference>
<gene>
    <name evidence="1" type="ORF">EZU67_05880</name>
</gene>
<evidence type="ECO:0000313" key="1">
    <source>
        <dbReference type="EMBL" id="QBK62670.1"/>
    </source>
</evidence>
<dbReference type="AlphaFoldDB" id="A0A481YIB9"/>
<proteinExistence type="predicted"/>
<dbReference type="RefSeq" id="WP_099497231.1">
    <property type="nucleotide sequence ID" value="NZ_CP117086.1"/>
</dbReference>
<keyword evidence="1" id="KW-0614">Plasmid</keyword>
<geneLocation type="plasmid" evidence="1">
    <name>unnamed</name>
</geneLocation>
<organism evidence="1">
    <name type="scientific">Borrelia miyamotoi</name>
    <dbReference type="NCBI Taxonomy" id="47466"/>
    <lineage>
        <taxon>Bacteria</taxon>
        <taxon>Pseudomonadati</taxon>
        <taxon>Spirochaetota</taxon>
        <taxon>Spirochaetia</taxon>
        <taxon>Spirochaetales</taxon>
        <taxon>Borreliaceae</taxon>
        <taxon>Borrelia</taxon>
    </lineage>
</organism>
<name>A0A481YIB9_9SPIR</name>
<accession>A0A481YIB9</accession>